<evidence type="ECO:0000313" key="4">
    <source>
        <dbReference type="Proteomes" id="UP000054538"/>
    </source>
</evidence>
<dbReference type="InterPro" id="IPR013948">
    <property type="entry name" value="DNA_replication_reg_Sld3_C"/>
</dbReference>
<accession>A0A0D0DLM5</accession>
<reference evidence="3 4" key="1">
    <citation type="submission" date="2014-04" db="EMBL/GenBank/DDBJ databases">
        <authorList>
            <consortium name="DOE Joint Genome Institute"/>
            <person name="Kuo A."/>
            <person name="Kohler A."/>
            <person name="Jargeat P."/>
            <person name="Nagy L.G."/>
            <person name="Floudas D."/>
            <person name="Copeland A."/>
            <person name="Barry K.W."/>
            <person name="Cichocki N."/>
            <person name="Veneault-Fourrey C."/>
            <person name="LaButti K."/>
            <person name="Lindquist E.A."/>
            <person name="Lipzen A."/>
            <person name="Lundell T."/>
            <person name="Morin E."/>
            <person name="Murat C."/>
            <person name="Sun H."/>
            <person name="Tunlid A."/>
            <person name="Henrissat B."/>
            <person name="Grigoriev I.V."/>
            <person name="Hibbett D.S."/>
            <person name="Martin F."/>
            <person name="Nordberg H.P."/>
            <person name="Cantor M.N."/>
            <person name="Hua S.X."/>
        </authorList>
    </citation>
    <scope>NUCLEOTIDE SEQUENCE [LARGE SCALE GENOMIC DNA]</scope>
    <source>
        <strain evidence="3 4">Ve08.2h10</strain>
    </source>
</reference>
<sequence length="522" mass="57759">MNPIQALTLLTTSSAKWTATQEKTINREYPFTDIHHESPDQFVVRTYLQFLWLPESIMPLHLLVPSLRRVQDVPSRAPDVPHPLHALLDPLLLSARSSAAKYHVELPQILADNGGAGEAEESMMWFASNYEKMGTDEEEAEGAHSEDAVMMEEKSRNKWLERLEQREVQVQILLYCLKLSIPGPCAPLPPVTIVSSSTDPIPSTKKKRRKERPKSVIPSPTERLESFMDKLSTWQLVSLMDGVHKHTERTPDQRDWMQIFCEQVVERQFKSTLPELCALLRSKLFPHSLFDDDVDAIDPLSSPSSPRADPNKAFPAAESSKGVQRSSSVLSHTASSESGKRSRSLSVSLAQDASNRRTTSSTSSSLKRALSREVSMLRAFKPRAQAAPKDAETSRCTQAQLAVPKSNSRSTKQASSGIGVTLVATTPTKPKNTQRARSYTASETRSTSPSLGMCVDDGDQSDTDEARGFKEEDEEMWLPDSSPDILLLGHRKRTASASSSLGPSDGDGSMAVDTPPKKRKRV</sequence>
<feature type="compositionally biased region" description="Polar residues" evidence="1">
    <location>
        <begin position="394"/>
        <end position="450"/>
    </location>
</feature>
<organism evidence="3 4">
    <name type="scientific">Paxillus rubicundulus Ve08.2h10</name>
    <dbReference type="NCBI Taxonomy" id="930991"/>
    <lineage>
        <taxon>Eukaryota</taxon>
        <taxon>Fungi</taxon>
        <taxon>Dikarya</taxon>
        <taxon>Basidiomycota</taxon>
        <taxon>Agaricomycotina</taxon>
        <taxon>Agaricomycetes</taxon>
        <taxon>Agaricomycetidae</taxon>
        <taxon>Boletales</taxon>
        <taxon>Paxilineae</taxon>
        <taxon>Paxillaceae</taxon>
        <taxon>Paxillus</taxon>
    </lineage>
</organism>
<feature type="region of interest" description="Disordered" evidence="1">
    <location>
        <begin position="300"/>
        <end position="369"/>
    </location>
</feature>
<protein>
    <recommendedName>
        <fullName evidence="2">DNA replication regulator Sld3 C-terminal domain-containing protein</fullName>
    </recommendedName>
</protein>
<feature type="compositionally biased region" description="Polar residues" evidence="1">
    <location>
        <begin position="321"/>
        <end position="334"/>
    </location>
</feature>
<keyword evidence="4" id="KW-1185">Reference proteome</keyword>
<evidence type="ECO:0000313" key="3">
    <source>
        <dbReference type="EMBL" id="KIK99522.1"/>
    </source>
</evidence>
<proteinExistence type="predicted"/>
<feature type="region of interest" description="Disordered" evidence="1">
    <location>
        <begin position="383"/>
        <end position="522"/>
    </location>
</feature>
<gene>
    <name evidence="3" type="ORF">PAXRUDRAFT_505892</name>
</gene>
<evidence type="ECO:0000259" key="2">
    <source>
        <dbReference type="Pfam" id="PF08639"/>
    </source>
</evidence>
<dbReference type="InParanoid" id="A0A0D0DLM5"/>
<dbReference type="Proteomes" id="UP000054538">
    <property type="component" value="Unassembled WGS sequence"/>
</dbReference>
<feature type="compositionally biased region" description="Low complexity" evidence="1">
    <location>
        <begin position="356"/>
        <end position="368"/>
    </location>
</feature>
<dbReference type="EMBL" id="KN824857">
    <property type="protein sequence ID" value="KIK99522.1"/>
    <property type="molecule type" value="Genomic_DNA"/>
</dbReference>
<dbReference type="AlphaFoldDB" id="A0A0D0DLM5"/>
<dbReference type="Pfam" id="PF08639">
    <property type="entry name" value="Sld3_STD"/>
    <property type="match status" value="1"/>
</dbReference>
<evidence type="ECO:0000256" key="1">
    <source>
        <dbReference type="SAM" id="MobiDB-lite"/>
    </source>
</evidence>
<reference evidence="4" key="2">
    <citation type="submission" date="2015-01" db="EMBL/GenBank/DDBJ databases">
        <title>Evolutionary Origins and Diversification of the Mycorrhizal Mutualists.</title>
        <authorList>
            <consortium name="DOE Joint Genome Institute"/>
            <consortium name="Mycorrhizal Genomics Consortium"/>
            <person name="Kohler A."/>
            <person name="Kuo A."/>
            <person name="Nagy L.G."/>
            <person name="Floudas D."/>
            <person name="Copeland A."/>
            <person name="Barry K.W."/>
            <person name="Cichocki N."/>
            <person name="Veneault-Fourrey C."/>
            <person name="LaButti K."/>
            <person name="Lindquist E.A."/>
            <person name="Lipzen A."/>
            <person name="Lundell T."/>
            <person name="Morin E."/>
            <person name="Murat C."/>
            <person name="Riley R."/>
            <person name="Ohm R."/>
            <person name="Sun H."/>
            <person name="Tunlid A."/>
            <person name="Henrissat B."/>
            <person name="Grigoriev I.V."/>
            <person name="Hibbett D.S."/>
            <person name="Martin F."/>
        </authorList>
    </citation>
    <scope>NUCLEOTIDE SEQUENCE [LARGE SCALE GENOMIC DNA]</scope>
    <source>
        <strain evidence="4">Ve08.2h10</strain>
    </source>
</reference>
<dbReference type="OrthoDB" id="3003917at2759"/>
<feature type="domain" description="DNA replication regulator Sld3 C-terminal" evidence="2">
    <location>
        <begin position="125"/>
        <end position="385"/>
    </location>
</feature>
<dbReference type="STRING" id="930991.A0A0D0DLM5"/>
<feature type="region of interest" description="Disordered" evidence="1">
    <location>
        <begin position="192"/>
        <end position="217"/>
    </location>
</feature>
<feature type="compositionally biased region" description="Low complexity" evidence="1">
    <location>
        <begin position="495"/>
        <end position="509"/>
    </location>
</feature>
<dbReference type="HOGENOM" id="CLU_032496_0_0_1"/>
<name>A0A0D0DLM5_9AGAM</name>